<evidence type="ECO:0000256" key="5">
    <source>
        <dbReference type="ARBA" id="ARBA00023136"/>
    </source>
</evidence>
<comment type="similarity">
    <text evidence="6">Belongs to the ABC-4 integral membrane protein family.</text>
</comment>
<evidence type="ECO:0000256" key="7">
    <source>
        <dbReference type="SAM" id="Phobius"/>
    </source>
</evidence>
<evidence type="ECO:0008006" key="12">
    <source>
        <dbReference type="Google" id="ProtNLM"/>
    </source>
</evidence>
<evidence type="ECO:0000256" key="2">
    <source>
        <dbReference type="ARBA" id="ARBA00022475"/>
    </source>
</evidence>
<gene>
    <name evidence="10" type="ORF">AMJ52_04630</name>
</gene>
<feature type="domain" description="ABC3 transporter permease C-terminal" evidence="8">
    <location>
        <begin position="295"/>
        <end position="408"/>
    </location>
</feature>
<comment type="caution">
    <text evidence="10">The sequence shown here is derived from an EMBL/GenBank/DDBJ whole genome shotgun (WGS) entry which is preliminary data.</text>
</comment>
<dbReference type="PANTHER" id="PTHR30572:SF4">
    <property type="entry name" value="ABC TRANSPORTER PERMEASE YTRF"/>
    <property type="match status" value="1"/>
</dbReference>
<evidence type="ECO:0000259" key="8">
    <source>
        <dbReference type="Pfam" id="PF02687"/>
    </source>
</evidence>
<name>A0A0S7YDV6_UNCT6</name>
<keyword evidence="3 7" id="KW-0812">Transmembrane</keyword>
<protein>
    <recommendedName>
        <fullName evidence="12">Multidrug ABC transporter substrate-binding protein</fullName>
    </recommendedName>
</protein>
<dbReference type="EMBL" id="LJNI01000048">
    <property type="protein sequence ID" value="KPJ72925.1"/>
    <property type="molecule type" value="Genomic_DNA"/>
</dbReference>
<dbReference type="Pfam" id="PF02687">
    <property type="entry name" value="FtsX"/>
    <property type="match status" value="1"/>
</dbReference>
<accession>A0A0S7YDV6</accession>
<evidence type="ECO:0000313" key="10">
    <source>
        <dbReference type="EMBL" id="KPJ72925.1"/>
    </source>
</evidence>
<feature type="transmembrane region" description="Helical" evidence="7">
    <location>
        <begin position="375"/>
        <end position="398"/>
    </location>
</feature>
<proteinExistence type="inferred from homology"/>
<evidence type="ECO:0000256" key="1">
    <source>
        <dbReference type="ARBA" id="ARBA00004651"/>
    </source>
</evidence>
<feature type="domain" description="MacB-like periplasmic core" evidence="9">
    <location>
        <begin position="22"/>
        <end position="253"/>
    </location>
</feature>
<feature type="transmembrane region" description="Helical" evidence="7">
    <location>
        <begin position="336"/>
        <end position="363"/>
    </location>
</feature>
<feature type="transmembrane region" description="Helical" evidence="7">
    <location>
        <begin position="288"/>
        <end position="316"/>
    </location>
</feature>
<keyword evidence="2" id="KW-1003">Cell membrane</keyword>
<dbReference type="InterPro" id="IPR025857">
    <property type="entry name" value="MacB_PCD"/>
</dbReference>
<feature type="transmembrane region" description="Helical" evidence="7">
    <location>
        <begin position="20"/>
        <end position="43"/>
    </location>
</feature>
<dbReference type="AlphaFoldDB" id="A0A0S7YDV6"/>
<sequence>MTSVFGKITESFQTFKTHRLRSFLTILGIIIGVTTVIAILSLIEGLNRAVSEQVQSIGSDLIFLQKFTWISTGQQDLDKLADRPDLTPDDAEAISKLPSVEIAIPDIDRRLSKLKYRDKEVSNPTIAGSDENYSYVNNHFVESGRDFTEDDILHRRSVGILGSYVASQLFPEESPIGKDLHINGHRIKIIGVFKEKGTFIGQSLDNFVLIPYTLHEKFFPRERGSIFSRVYGGYSIDIKPKLDKIDEVVDEVRELMRRRHGLGFDKEDDFELNTQQMLMDLYKNITRIGFAAIIAIAAISLVVGGIGIMNIMLVSVAERTREIGIRKAVGASNQNILLQFLTESIVLALIGGIIGIILGVLLAKLISAVSPLKAAVSFWMVMLGFGFSAAVGIFFGIYPARRAASLNPIEALRYE</sequence>
<reference evidence="10 11" key="1">
    <citation type="journal article" date="2015" name="Microbiome">
        <title>Genomic resolution of linkages in carbon, nitrogen, and sulfur cycling among widespread estuary sediment bacteria.</title>
        <authorList>
            <person name="Baker B.J."/>
            <person name="Lazar C.S."/>
            <person name="Teske A.P."/>
            <person name="Dick G.J."/>
        </authorList>
    </citation>
    <scope>NUCLEOTIDE SEQUENCE [LARGE SCALE GENOMIC DNA]</scope>
    <source>
        <strain evidence="10">DG_78</strain>
    </source>
</reference>
<dbReference type="Pfam" id="PF12704">
    <property type="entry name" value="MacB_PCD"/>
    <property type="match status" value="1"/>
</dbReference>
<keyword evidence="4 7" id="KW-1133">Transmembrane helix</keyword>
<dbReference type="PATRIC" id="fig|1703772.3.peg.1513"/>
<evidence type="ECO:0000256" key="3">
    <source>
        <dbReference type="ARBA" id="ARBA00022692"/>
    </source>
</evidence>
<evidence type="ECO:0000313" key="11">
    <source>
        <dbReference type="Proteomes" id="UP000051012"/>
    </source>
</evidence>
<dbReference type="GO" id="GO:0005886">
    <property type="term" value="C:plasma membrane"/>
    <property type="evidence" value="ECO:0007669"/>
    <property type="project" value="UniProtKB-SubCell"/>
</dbReference>
<dbReference type="InterPro" id="IPR050250">
    <property type="entry name" value="Macrolide_Exporter_MacB"/>
</dbReference>
<evidence type="ECO:0000256" key="6">
    <source>
        <dbReference type="ARBA" id="ARBA00038076"/>
    </source>
</evidence>
<organism evidence="10 11">
    <name type="scientific">candidate division TA06 bacterium DG_78</name>
    <dbReference type="NCBI Taxonomy" id="1703772"/>
    <lineage>
        <taxon>Bacteria</taxon>
        <taxon>Bacteria division TA06</taxon>
    </lineage>
</organism>
<dbReference type="GO" id="GO:0022857">
    <property type="term" value="F:transmembrane transporter activity"/>
    <property type="evidence" value="ECO:0007669"/>
    <property type="project" value="TreeGrafter"/>
</dbReference>
<evidence type="ECO:0000259" key="9">
    <source>
        <dbReference type="Pfam" id="PF12704"/>
    </source>
</evidence>
<dbReference type="PANTHER" id="PTHR30572">
    <property type="entry name" value="MEMBRANE COMPONENT OF TRANSPORTER-RELATED"/>
    <property type="match status" value="1"/>
</dbReference>
<dbReference type="Proteomes" id="UP000051012">
    <property type="component" value="Unassembled WGS sequence"/>
</dbReference>
<evidence type="ECO:0000256" key="4">
    <source>
        <dbReference type="ARBA" id="ARBA00022989"/>
    </source>
</evidence>
<keyword evidence="5 7" id="KW-0472">Membrane</keyword>
<dbReference type="InterPro" id="IPR003838">
    <property type="entry name" value="ABC3_permease_C"/>
</dbReference>
<comment type="subcellular location">
    <subcellularLocation>
        <location evidence="1">Cell membrane</location>
        <topology evidence="1">Multi-pass membrane protein</topology>
    </subcellularLocation>
</comment>